<reference evidence="2 3" key="1">
    <citation type="submission" date="2019-12" db="EMBL/GenBank/DDBJ databases">
        <title>Novel species isolated from a subtropical stream in China.</title>
        <authorList>
            <person name="Lu H."/>
        </authorList>
    </citation>
    <scope>NUCLEOTIDE SEQUENCE [LARGE SCALE GENOMIC DNA]</scope>
    <source>
        <strain evidence="2 3">FT127W</strain>
    </source>
</reference>
<dbReference type="EMBL" id="WWCU01000029">
    <property type="protein sequence ID" value="MYN09908.1"/>
    <property type="molecule type" value="Genomic_DNA"/>
</dbReference>
<keyword evidence="1" id="KW-0732">Signal</keyword>
<evidence type="ECO:0000313" key="2">
    <source>
        <dbReference type="EMBL" id="MYN09908.1"/>
    </source>
</evidence>
<evidence type="ECO:0000256" key="1">
    <source>
        <dbReference type="SAM" id="SignalP"/>
    </source>
</evidence>
<feature type="chain" id="PRO_5030821595" evidence="1">
    <location>
        <begin position="24"/>
        <end position="631"/>
    </location>
</feature>
<dbReference type="Pfam" id="PF06980">
    <property type="entry name" value="DUF1302"/>
    <property type="match status" value="1"/>
</dbReference>
<feature type="signal peptide" evidence="1">
    <location>
        <begin position="1"/>
        <end position="23"/>
    </location>
</feature>
<proteinExistence type="predicted"/>
<dbReference type="RefSeq" id="WP_161074207.1">
    <property type="nucleotide sequence ID" value="NZ_WWCU01000029.1"/>
</dbReference>
<dbReference type="AlphaFoldDB" id="A0A7X4HFN1"/>
<accession>A0A7X4HFN1</accession>
<name>A0A7X4HFN1_9BURK</name>
<evidence type="ECO:0000313" key="3">
    <source>
        <dbReference type="Proteomes" id="UP000450676"/>
    </source>
</evidence>
<comment type="caution">
    <text evidence="2">The sequence shown here is derived from an EMBL/GenBank/DDBJ whole genome shotgun (WGS) entry which is preliminary data.</text>
</comment>
<dbReference type="Proteomes" id="UP000450676">
    <property type="component" value="Unassembled WGS sequence"/>
</dbReference>
<dbReference type="InterPro" id="IPR010727">
    <property type="entry name" value="DUF1302"/>
</dbReference>
<organism evidence="2 3">
    <name type="scientific">Pseudoduganella aquatica</name>
    <dbReference type="NCBI Taxonomy" id="2660641"/>
    <lineage>
        <taxon>Bacteria</taxon>
        <taxon>Pseudomonadati</taxon>
        <taxon>Pseudomonadota</taxon>
        <taxon>Betaproteobacteria</taxon>
        <taxon>Burkholderiales</taxon>
        <taxon>Oxalobacteraceae</taxon>
        <taxon>Telluria group</taxon>
        <taxon>Pseudoduganella</taxon>
    </lineage>
</organism>
<keyword evidence="3" id="KW-1185">Reference proteome</keyword>
<sequence>MQAHFKKNTILPGLLAAALAAWAAGAGATEFDLENGWTGSWNNTVFAGQQWRATAPDADRYTAGNGKLIGLSGGTAGHPNDAGNLNYDKGDRISTMFKLLTELEVKNGDMGALVRAKLWYDHAGKHHKARFGNMANGYTPNTELSDAGLERLQKFDGAYLLDAYVYNTFKVADKPLQLRLGRQVINWGESLFIQGVNGLNPVDLGTLRRPGAELKEALLPLGALSASMGLGGGHSLEAFYQYQWGNTSIDSCGTYWSVTETSISADAGACKAATLVPLGGISGVAAFKGGMYVPIAQGKKASDSGQYGLAYRFPADAIDTEFGLYATNVHMRTPIVSGLTGTNLKAINPAIPLLMPLAGFAGVAALNPMTNPAIKPMQAFWEYPEDVRTFALSASTNLGGWSIGSELSYSPNVPVQRNGNDLIGAALQGAGPLGAVARAAVAQGVGTYVQGYDRFHKTQFQVNGVNTFSNVLGAQQAVVVGELAVQRNNVPDNKDAGAIRYGRAFMFGTSSHPLYGGSTCGATNPSPAGCQNDGFITDLAWGYRLRGQLEYSNVAGTGVTAYPAVYFAHDVKGYSLDSQLLEDRRQLGLSLRLSYQKRHNLELSYTRFNHKATYDPLRDHDYIGLTYSATF</sequence>
<protein>
    <submittedName>
        <fullName evidence="2">DUF1302 family protein</fullName>
    </submittedName>
</protein>
<gene>
    <name evidence="2" type="ORF">GTP77_21550</name>
</gene>